<dbReference type="SMART" id="SM00419">
    <property type="entry name" value="HTH_CRP"/>
    <property type="match status" value="1"/>
</dbReference>
<dbReference type="Gene3D" id="1.10.10.10">
    <property type="entry name" value="Winged helix-like DNA-binding domain superfamily/Winged helix DNA-binding domain"/>
    <property type="match status" value="1"/>
</dbReference>
<reference evidence="3" key="1">
    <citation type="journal article" date="2019" name="Int. J. Syst. Evol. Microbiol.">
        <title>The Global Catalogue of Microorganisms (GCM) 10K type strain sequencing project: providing services to taxonomists for standard genome sequencing and annotation.</title>
        <authorList>
            <consortium name="The Broad Institute Genomics Platform"/>
            <consortium name="The Broad Institute Genome Sequencing Center for Infectious Disease"/>
            <person name="Wu L."/>
            <person name="Ma J."/>
        </authorList>
    </citation>
    <scope>NUCLEOTIDE SEQUENCE [LARGE SCALE GENOMIC DNA]</scope>
    <source>
        <strain evidence="3">CGMCC 4.7246</strain>
    </source>
</reference>
<sequence length="177" mass="19129">MPGAAPATCCVDFALPLPVPAHALVALVMAPGAAGLPRVESDRFREMAVVLDGVLQGLLQRYAQATFTQPARNAACNRSHHVRERCARWLLMSADRTHSAEFPLTQESLAQALAVRRASVSEVAAALAEDGCISYRRGVITVTDRARLEANACECYRVIRDTFAAAYPPVRERPEAG</sequence>
<dbReference type="PROSITE" id="PS51063">
    <property type="entry name" value="HTH_CRP_2"/>
    <property type="match status" value="1"/>
</dbReference>
<dbReference type="Pfam" id="PF13545">
    <property type="entry name" value="HTH_Crp_2"/>
    <property type="match status" value="1"/>
</dbReference>
<evidence type="ECO:0000313" key="3">
    <source>
        <dbReference type="Proteomes" id="UP001596220"/>
    </source>
</evidence>
<dbReference type="Proteomes" id="UP001596220">
    <property type="component" value="Unassembled WGS sequence"/>
</dbReference>
<dbReference type="RefSeq" id="WP_380642817.1">
    <property type="nucleotide sequence ID" value="NZ_JBHSQO010000065.1"/>
</dbReference>
<feature type="domain" description="HTH crp-type" evidence="1">
    <location>
        <begin position="80"/>
        <end position="146"/>
    </location>
</feature>
<dbReference type="EMBL" id="JBHSQO010000065">
    <property type="protein sequence ID" value="MFC6094503.1"/>
    <property type="molecule type" value="Genomic_DNA"/>
</dbReference>
<dbReference type="InterPro" id="IPR036390">
    <property type="entry name" value="WH_DNA-bd_sf"/>
</dbReference>
<proteinExistence type="predicted"/>
<keyword evidence="3" id="KW-1185">Reference proteome</keyword>
<gene>
    <name evidence="2" type="ORF">ACFP3R_35000</name>
</gene>
<comment type="caution">
    <text evidence="2">The sequence shown here is derived from an EMBL/GenBank/DDBJ whole genome shotgun (WGS) entry which is preliminary data.</text>
</comment>
<name>A0ABW1PHE5_9PSEU</name>
<evidence type="ECO:0000313" key="2">
    <source>
        <dbReference type="EMBL" id="MFC6094503.1"/>
    </source>
</evidence>
<accession>A0ABW1PHE5</accession>
<protein>
    <submittedName>
        <fullName evidence="2">Crp/Fnr family transcriptional regulator</fullName>
    </submittedName>
</protein>
<evidence type="ECO:0000259" key="1">
    <source>
        <dbReference type="PROSITE" id="PS51063"/>
    </source>
</evidence>
<organism evidence="2 3">
    <name type="scientific">Saccharothrix lopnurensis</name>
    <dbReference type="NCBI Taxonomy" id="1670621"/>
    <lineage>
        <taxon>Bacteria</taxon>
        <taxon>Bacillati</taxon>
        <taxon>Actinomycetota</taxon>
        <taxon>Actinomycetes</taxon>
        <taxon>Pseudonocardiales</taxon>
        <taxon>Pseudonocardiaceae</taxon>
        <taxon>Saccharothrix</taxon>
    </lineage>
</organism>
<dbReference type="InterPro" id="IPR036388">
    <property type="entry name" value="WH-like_DNA-bd_sf"/>
</dbReference>
<dbReference type="SUPFAM" id="SSF46785">
    <property type="entry name" value="Winged helix' DNA-binding domain"/>
    <property type="match status" value="1"/>
</dbReference>
<dbReference type="InterPro" id="IPR012318">
    <property type="entry name" value="HTH_CRP"/>
</dbReference>